<organism evidence="1 2">
    <name type="scientific">Parasphingorhabdus cellanae</name>
    <dbReference type="NCBI Taxonomy" id="2806553"/>
    <lineage>
        <taxon>Bacteria</taxon>
        <taxon>Pseudomonadati</taxon>
        <taxon>Pseudomonadota</taxon>
        <taxon>Alphaproteobacteria</taxon>
        <taxon>Sphingomonadales</taxon>
        <taxon>Sphingomonadaceae</taxon>
        <taxon>Parasphingorhabdus</taxon>
    </lineage>
</organism>
<dbReference type="InterPro" id="IPR027268">
    <property type="entry name" value="Peptidase_M4/M1_CTD_sf"/>
</dbReference>
<dbReference type="SUPFAM" id="SSF55486">
    <property type="entry name" value="Metalloproteases ('zincins'), catalytic domain"/>
    <property type="match status" value="1"/>
</dbReference>
<gene>
    <name evidence="1" type="ORF">J4G78_07260</name>
</gene>
<protein>
    <recommendedName>
        <fullName evidence="3">Peptidase M1 membrane alanine aminopeptidase domain-containing protein</fullName>
    </recommendedName>
</protein>
<dbReference type="Gene3D" id="1.10.390.10">
    <property type="entry name" value="Neutral Protease Domain 2"/>
    <property type="match status" value="1"/>
</dbReference>
<evidence type="ECO:0008006" key="3">
    <source>
        <dbReference type="Google" id="ProtNLM"/>
    </source>
</evidence>
<reference evidence="1 2" key="1">
    <citation type="submission" date="2021-03" db="EMBL/GenBank/DDBJ databases">
        <title>Complete genome of Parasphingorhabdus_sp.JHSY0214.</title>
        <authorList>
            <person name="Yoo J.H."/>
            <person name="Bae J.W."/>
        </authorList>
    </citation>
    <scope>NUCLEOTIDE SEQUENCE [LARGE SCALE GENOMIC DNA]</scope>
    <source>
        <strain evidence="1 2">JHSY0214</strain>
    </source>
</reference>
<dbReference type="Proteomes" id="UP000663923">
    <property type="component" value="Chromosome"/>
</dbReference>
<evidence type="ECO:0000313" key="1">
    <source>
        <dbReference type="EMBL" id="QTD57321.1"/>
    </source>
</evidence>
<accession>A0ABX7T6V6</accession>
<keyword evidence="2" id="KW-1185">Reference proteome</keyword>
<evidence type="ECO:0000313" key="2">
    <source>
        <dbReference type="Proteomes" id="UP000663923"/>
    </source>
</evidence>
<sequence length="464" mass="52363">MQEPVEIHVLDRISKYIQTRALDMKRKYLVWLSVIGLMNFSDIFLHKGHAEVAPSSSNTHFELDISLLHQTEILVTAIINPSSTYHDDGLILNRGATNLTVKANDTDLKYDFLIEGEPPNPFIVRGRPLRFKWPKCGKRLCRLTISYAIPRTEIDYGSQWGSEQTEALETGLYAAWIPVIEGDADTGKFTFDARLSLPHGWNMSGNGKLEQWGDTIHFRRMSPGIDFTFLAGEKLSVVATEKGTTNVEIAHFEDRKSDAERIVPIASGALDFLTEHLGSLSGVSDQALKFILSDRRSGPSYSRGNYWVLTRADEPGALANLVAHETAHFWWNHAPTSTWEDWRNEGFATFYAWLILDDMGFRTLEESVSIARKRSAEVPHIFGLPRNHPRAHNVLYDSAGILLHGLYNRMGKVDFLKFSRDILNQKPAKTTQLLEILSNYPGQNQLWLAKCLGIPVQAEILSPC</sequence>
<dbReference type="EMBL" id="CP071794">
    <property type="protein sequence ID" value="QTD57321.1"/>
    <property type="molecule type" value="Genomic_DNA"/>
</dbReference>
<dbReference type="RefSeq" id="WP_207989697.1">
    <property type="nucleotide sequence ID" value="NZ_CP071794.1"/>
</dbReference>
<proteinExistence type="predicted"/>
<name>A0ABX7T6V6_9SPHN</name>